<reference evidence="2 3" key="1">
    <citation type="journal article" date="2019" name="Front. Microbiol.">
        <title>Genomes of Neutrophilic Sulfur-Oxidizing Chemolithoautotrophs Representing 9 Proteobacterial Species From 8 Genera.</title>
        <authorList>
            <person name="Watanabe T."/>
            <person name="Kojima H."/>
            <person name="Umezawa K."/>
            <person name="Hori C."/>
            <person name="Takasuka T.E."/>
            <person name="Kato Y."/>
            <person name="Fukui M."/>
        </authorList>
    </citation>
    <scope>NUCLEOTIDE SEQUENCE [LARGE SCALE GENOMIC DNA]</scope>
    <source>
        <strain evidence="2 3">TTN</strain>
    </source>
</reference>
<evidence type="ECO:0000313" key="2">
    <source>
        <dbReference type="EMBL" id="GBL45687.1"/>
    </source>
</evidence>
<evidence type="ECO:0000256" key="1">
    <source>
        <dbReference type="SAM" id="MobiDB-lite"/>
    </source>
</evidence>
<keyword evidence="3" id="KW-1185">Reference proteome</keyword>
<gene>
    <name evidence="2" type="ORF">SFMTTN_1498</name>
</gene>
<proteinExistence type="predicted"/>
<dbReference type="EMBL" id="BGOW01000014">
    <property type="protein sequence ID" value="GBL45687.1"/>
    <property type="molecule type" value="Genomic_DNA"/>
</dbReference>
<feature type="region of interest" description="Disordered" evidence="1">
    <location>
        <begin position="60"/>
        <end position="102"/>
    </location>
</feature>
<feature type="compositionally biased region" description="Polar residues" evidence="1">
    <location>
        <begin position="92"/>
        <end position="102"/>
    </location>
</feature>
<dbReference type="AlphaFoldDB" id="A0A401JDP4"/>
<dbReference type="Proteomes" id="UP000286806">
    <property type="component" value="Unassembled WGS sequence"/>
</dbReference>
<comment type="caution">
    <text evidence="2">The sequence shown here is derived from an EMBL/GenBank/DDBJ whole genome shotgun (WGS) entry which is preliminary data.</text>
</comment>
<sequence>MLAVLFCYGVAAGAEESSPVVVKVEKAIERGAKATVKGVKIGVAAGERGVKRGAHAAAHGVERGMEATSKGIKRGATATAHAAKTVERKVDPSSTSSSTANH</sequence>
<name>A0A401JDP4_9PROT</name>
<accession>A0A401JDP4</accession>
<organism evidence="2 3">
    <name type="scientific">Sulfuriferula multivorans</name>
    <dbReference type="NCBI Taxonomy" id="1559896"/>
    <lineage>
        <taxon>Bacteria</taxon>
        <taxon>Pseudomonadati</taxon>
        <taxon>Pseudomonadota</taxon>
        <taxon>Betaproteobacteria</taxon>
        <taxon>Nitrosomonadales</taxon>
        <taxon>Sulfuricellaceae</taxon>
        <taxon>Sulfuriferula</taxon>
    </lineage>
</organism>
<evidence type="ECO:0000313" key="3">
    <source>
        <dbReference type="Proteomes" id="UP000286806"/>
    </source>
</evidence>
<protein>
    <submittedName>
        <fullName evidence="2">Uncharacterized protein</fullName>
    </submittedName>
</protein>